<dbReference type="OrthoDB" id="9769590at2"/>
<dbReference type="Pfam" id="PF04286">
    <property type="entry name" value="DUF445"/>
    <property type="match status" value="1"/>
</dbReference>
<dbReference type="AlphaFoldDB" id="A0A410GG68"/>
<evidence type="ECO:0000256" key="1">
    <source>
        <dbReference type="SAM" id="Phobius"/>
    </source>
</evidence>
<dbReference type="GO" id="GO:0005886">
    <property type="term" value="C:plasma membrane"/>
    <property type="evidence" value="ECO:0007669"/>
    <property type="project" value="TreeGrafter"/>
</dbReference>
<evidence type="ECO:0000313" key="3">
    <source>
        <dbReference type="Proteomes" id="UP000283474"/>
    </source>
</evidence>
<feature type="transmembrane region" description="Helical" evidence="1">
    <location>
        <begin position="49"/>
        <end position="73"/>
    </location>
</feature>
<keyword evidence="1" id="KW-0472">Membrane</keyword>
<feature type="transmembrane region" description="Helical" evidence="1">
    <location>
        <begin position="412"/>
        <end position="432"/>
    </location>
</feature>
<organism evidence="2 3">
    <name type="scientific">Pollutimonas thiosulfatoxidans</name>
    <dbReference type="NCBI Taxonomy" id="2028345"/>
    <lineage>
        <taxon>Bacteria</taxon>
        <taxon>Pseudomonadati</taxon>
        <taxon>Pseudomonadota</taxon>
        <taxon>Betaproteobacteria</taxon>
        <taxon>Burkholderiales</taxon>
        <taxon>Alcaligenaceae</taxon>
        <taxon>Pollutimonas</taxon>
    </lineage>
</organism>
<keyword evidence="1" id="KW-1133">Transmembrane helix</keyword>
<dbReference type="PANTHER" id="PTHR38442">
    <property type="entry name" value="INNER MEMBRANE PROTEIN-RELATED"/>
    <property type="match status" value="1"/>
</dbReference>
<dbReference type="RefSeq" id="WP_128356303.1">
    <property type="nucleotide sequence ID" value="NZ_CP022987.1"/>
</dbReference>
<protein>
    <submittedName>
        <fullName evidence="2">DUF445 domain-containing protein</fullName>
    </submittedName>
</protein>
<proteinExistence type="predicted"/>
<name>A0A410GG68_9BURK</name>
<keyword evidence="1" id="KW-0812">Transmembrane</keyword>
<accession>A0A410GG68</accession>
<reference evidence="2 3" key="1">
    <citation type="submission" date="2017-08" db="EMBL/GenBank/DDBJ databases">
        <authorList>
            <person name="Park S.-J."/>
            <person name="Kim H."/>
        </authorList>
    </citation>
    <scope>NUCLEOTIDE SEQUENCE [LARGE SCALE GENOMIC DNA]</scope>
    <source>
        <strain evidence="3">ye3</strain>
    </source>
</reference>
<evidence type="ECO:0000313" key="2">
    <source>
        <dbReference type="EMBL" id="QAA95312.1"/>
    </source>
</evidence>
<dbReference type="PANTHER" id="PTHR38442:SF1">
    <property type="entry name" value="INNER MEMBRANE PROTEIN"/>
    <property type="match status" value="1"/>
</dbReference>
<dbReference type="EMBL" id="CP022987">
    <property type="protein sequence ID" value="QAA95312.1"/>
    <property type="molecule type" value="Genomic_DNA"/>
</dbReference>
<dbReference type="KEGG" id="pus:CKA81_16660"/>
<gene>
    <name evidence="2" type="ORF">CKA81_16660</name>
</gene>
<dbReference type="InterPro" id="IPR007383">
    <property type="entry name" value="DUF445"/>
</dbReference>
<keyword evidence="3" id="KW-1185">Reference proteome</keyword>
<feature type="transmembrane region" description="Helical" evidence="1">
    <location>
        <begin position="21"/>
        <end position="43"/>
    </location>
</feature>
<sequence>MRPSYLPPNALDPRRTALRRMKIGAAALLVAMICGFITSHLMGGQGMWAWVRAFCEAATVGALADWFAVVALFRHPLGLPIPHTAIIPENKERIADNLATFVRDHFLEPETLLEKLKVFDPAGRLGLWLSEPAQARQLSEAARQVAVQVLDLLDESAVRKVIQEFVTTTLQRWDAGRTAGDIFGLLTRDGRHQRLLDQALQRLATYLDSEEVKQRASDLLLKHARKEWPRVVGAVGLVSSTDVMADKLADKLARALVNELHDILAQPDHPVRRDYEAWVSDYIERLGTDPDVAAQVEALKQRIIANPQVQDYVQNLWTEIHAALRRDLAAPESRLCRHLEKALLAMGRKLAQEPTLREAINNHVLSGAQRLTETLRSGVTEHISRTVKNWDERHLVDELELSIGRDLQYIRYNGTLVGGLIGVLLHGIVLLLNP</sequence>
<dbReference type="Proteomes" id="UP000283474">
    <property type="component" value="Chromosome"/>
</dbReference>